<dbReference type="SMART" id="SM00460">
    <property type="entry name" value="TGc"/>
    <property type="match status" value="1"/>
</dbReference>
<dbReference type="InterPro" id="IPR052557">
    <property type="entry name" value="CAP/Cytokinesis_protein"/>
</dbReference>
<sequence>MAHATGTAETIEELGIRVTNCQLVWLAHNIEKIRQDFTQSFDTLRSMTKSMETFSSADLLVNYIFENNQNKIILVIAGALGENTVPIIHDAPHLDAVFVFCLNRSRHEKWAKDWTKVAGVYDKIDAVCEAVKQRLKSEASKQLPQITPKADPISDSPQPPRRHSHQVISATLDDQKHETRRKRACDRRDRSQETVRPKDDVSAATIHAASSADSIMTEKEMPKDSSKHDDDDLISLVKLRLPPKRDASSSKPSLPTTLDQLRETLITITERKLGTTALHKSDPQGPTSSASKNTSNRLEHTLMETIREGVDTKPNDTNELSKMFNDLKQSLLDTLAQQQPLLLKELIKETVEEAIKSQEKPMAPTIPRTTALPALRRTITLASVPEIQIIANSKKTRTDAAFRQQRAAVVANKDFRNSVRQWSTVTSMADLVSNIKACGSNDLEYTWLLFCWIGQNIKYALHCNNNAAETVFRTRQGVCRGFASLYHECCTLLDIQCFEISGFAKNNFVQRFDELKQSPHAWNSVVIDDHTYLVDPTWGAGGRDNEVTLEDFYFLTSPEEFIYSHYCLGTQLLEPEVTIDEFLSLPVMKSSYYQFDLNLLSPKQGFNSINDNLFKVSVRTPKHVQLSATLQIEHEQYPRNLHTLCQRDENNPDILNCFFAPPVDGLYNVDIYAKTSQETSYQGVINMRLQVSNLMSSFTFPQTYLTFSEHNCILIHPLQRLVYKNDEILLHMIIPNANVIKIDNGDHQIVPDKDEYKKGVLQKKIRVQGNIKICVRWDANADIISVICMFHMA</sequence>
<proteinExistence type="predicted"/>
<feature type="compositionally biased region" description="Polar residues" evidence="1">
    <location>
        <begin position="284"/>
        <end position="296"/>
    </location>
</feature>
<feature type="region of interest" description="Disordered" evidence="1">
    <location>
        <begin position="273"/>
        <end position="297"/>
    </location>
</feature>
<dbReference type="EMBL" id="CAJNOJ010000143">
    <property type="protein sequence ID" value="CAF1191414.1"/>
    <property type="molecule type" value="Genomic_DNA"/>
</dbReference>
<comment type="caution">
    <text evidence="3">The sequence shown here is derived from an EMBL/GenBank/DDBJ whole genome shotgun (WGS) entry which is preliminary data.</text>
</comment>
<dbReference type="Gene3D" id="3.10.620.30">
    <property type="match status" value="1"/>
</dbReference>
<dbReference type="Proteomes" id="UP000663852">
    <property type="component" value="Unassembled WGS sequence"/>
</dbReference>
<dbReference type="SUPFAM" id="SSF54001">
    <property type="entry name" value="Cysteine proteinases"/>
    <property type="match status" value="1"/>
</dbReference>
<dbReference type="Proteomes" id="UP000663828">
    <property type="component" value="Unassembled WGS sequence"/>
</dbReference>
<protein>
    <recommendedName>
        <fullName evidence="2">Transglutaminase-like domain-containing protein</fullName>
    </recommendedName>
</protein>
<evidence type="ECO:0000313" key="5">
    <source>
        <dbReference type="Proteomes" id="UP000663828"/>
    </source>
</evidence>
<evidence type="ECO:0000256" key="1">
    <source>
        <dbReference type="SAM" id="MobiDB-lite"/>
    </source>
</evidence>
<dbReference type="InterPro" id="IPR038765">
    <property type="entry name" value="Papain-like_cys_pep_sf"/>
</dbReference>
<keyword evidence="5" id="KW-1185">Reference proteome</keyword>
<dbReference type="Pfam" id="PF01841">
    <property type="entry name" value="Transglut_core"/>
    <property type="match status" value="1"/>
</dbReference>
<organism evidence="3 5">
    <name type="scientific">Adineta ricciae</name>
    <name type="common">Rotifer</name>
    <dbReference type="NCBI Taxonomy" id="249248"/>
    <lineage>
        <taxon>Eukaryota</taxon>
        <taxon>Metazoa</taxon>
        <taxon>Spiralia</taxon>
        <taxon>Gnathifera</taxon>
        <taxon>Rotifera</taxon>
        <taxon>Eurotatoria</taxon>
        <taxon>Bdelloidea</taxon>
        <taxon>Adinetida</taxon>
        <taxon>Adinetidae</taxon>
        <taxon>Adineta</taxon>
    </lineage>
</organism>
<dbReference type="AlphaFoldDB" id="A0A813PDL9"/>
<evidence type="ECO:0000313" key="3">
    <source>
        <dbReference type="EMBL" id="CAF0751918.1"/>
    </source>
</evidence>
<dbReference type="InterPro" id="IPR056564">
    <property type="entry name" value="Ig-like_KY"/>
</dbReference>
<feature type="compositionally biased region" description="Basic and acidic residues" evidence="1">
    <location>
        <begin position="186"/>
        <end position="201"/>
    </location>
</feature>
<name>A0A813PDL9_ADIRI</name>
<gene>
    <name evidence="4" type="ORF">EDS130_LOCUS24828</name>
    <name evidence="3" type="ORF">XAT740_LOCUS469</name>
</gene>
<dbReference type="OrthoDB" id="6129702at2759"/>
<evidence type="ECO:0000313" key="4">
    <source>
        <dbReference type="EMBL" id="CAF1191414.1"/>
    </source>
</evidence>
<feature type="region of interest" description="Disordered" evidence="1">
    <location>
        <begin position="138"/>
        <end position="231"/>
    </location>
</feature>
<dbReference type="PANTHER" id="PTHR46333">
    <property type="entry name" value="CYTOKINESIS PROTEIN 3"/>
    <property type="match status" value="1"/>
</dbReference>
<dbReference type="InterPro" id="IPR002931">
    <property type="entry name" value="Transglutaminase-like"/>
</dbReference>
<dbReference type="GO" id="GO:0005737">
    <property type="term" value="C:cytoplasm"/>
    <property type="evidence" value="ECO:0007669"/>
    <property type="project" value="TreeGrafter"/>
</dbReference>
<dbReference type="Pfam" id="PF23265">
    <property type="entry name" value="Ig-like_KY"/>
    <property type="match status" value="1"/>
</dbReference>
<dbReference type="PANTHER" id="PTHR46333:SF2">
    <property type="entry name" value="CYTOKINESIS PROTEIN 3"/>
    <property type="match status" value="1"/>
</dbReference>
<dbReference type="EMBL" id="CAJNOR010000013">
    <property type="protein sequence ID" value="CAF0751918.1"/>
    <property type="molecule type" value="Genomic_DNA"/>
</dbReference>
<feature type="domain" description="Transglutaminase-like" evidence="2">
    <location>
        <begin position="471"/>
        <end position="538"/>
    </location>
</feature>
<feature type="compositionally biased region" description="Basic and acidic residues" evidence="1">
    <location>
        <begin position="216"/>
        <end position="230"/>
    </location>
</feature>
<reference evidence="3" key="1">
    <citation type="submission" date="2021-02" db="EMBL/GenBank/DDBJ databases">
        <authorList>
            <person name="Nowell W R."/>
        </authorList>
    </citation>
    <scope>NUCLEOTIDE SEQUENCE</scope>
</reference>
<evidence type="ECO:0000259" key="2">
    <source>
        <dbReference type="SMART" id="SM00460"/>
    </source>
</evidence>
<accession>A0A813PDL9</accession>